<feature type="transmembrane region" description="Helical" evidence="12">
    <location>
        <begin position="103"/>
        <end position="127"/>
    </location>
</feature>
<name>A0A841ADI4_9MICO</name>
<dbReference type="PANTHER" id="PTHR39188:SF3">
    <property type="entry name" value="STAGE IV SPORULATION PROTEIN FB"/>
    <property type="match status" value="1"/>
</dbReference>
<keyword evidence="8" id="KW-0862">Zinc</keyword>
<keyword evidence="7" id="KW-0378">Hydrolase</keyword>
<comment type="subcellular location">
    <subcellularLocation>
        <location evidence="2">Membrane</location>
        <topology evidence="2">Multi-pass membrane protein</topology>
    </subcellularLocation>
</comment>
<evidence type="ECO:0000256" key="4">
    <source>
        <dbReference type="ARBA" id="ARBA00022670"/>
    </source>
</evidence>
<dbReference type="InterPro" id="IPR008915">
    <property type="entry name" value="Peptidase_M50"/>
</dbReference>
<evidence type="ECO:0000256" key="7">
    <source>
        <dbReference type="ARBA" id="ARBA00022801"/>
    </source>
</evidence>
<keyword evidence="15" id="KW-1185">Reference proteome</keyword>
<keyword evidence="10" id="KW-0482">Metalloprotease</keyword>
<evidence type="ECO:0000256" key="10">
    <source>
        <dbReference type="ARBA" id="ARBA00023049"/>
    </source>
</evidence>
<keyword evidence="9 12" id="KW-1133">Transmembrane helix</keyword>
<dbReference type="GO" id="GO:0006508">
    <property type="term" value="P:proteolysis"/>
    <property type="evidence" value="ECO:0007669"/>
    <property type="project" value="UniProtKB-KW"/>
</dbReference>
<comment type="caution">
    <text evidence="14">The sequence shown here is derived from an EMBL/GenBank/DDBJ whole genome shotgun (WGS) entry which is preliminary data.</text>
</comment>
<comment type="cofactor">
    <cofactor evidence="1">
        <name>Zn(2+)</name>
        <dbReference type="ChEBI" id="CHEBI:29105"/>
    </cofactor>
</comment>
<keyword evidence="5 12" id="KW-0812">Transmembrane</keyword>
<dbReference type="RefSeq" id="WP_184324886.1">
    <property type="nucleotide sequence ID" value="NZ_JACHLZ010000001.1"/>
</dbReference>
<keyword evidence="6" id="KW-0479">Metal-binding</keyword>
<feature type="domain" description="Peptidase M50" evidence="13">
    <location>
        <begin position="54"/>
        <end position="124"/>
    </location>
</feature>
<dbReference type="GO" id="GO:0046872">
    <property type="term" value="F:metal ion binding"/>
    <property type="evidence" value="ECO:0007669"/>
    <property type="project" value="UniProtKB-KW"/>
</dbReference>
<evidence type="ECO:0000256" key="11">
    <source>
        <dbReference type="ARBA" id="ARBA00023136"/>
    </source>
</evidence>
<evidence type="ECO:0000256" key="3">
    <source>
        <dbReference type="ARBA" id="ARBA00007931"/>
    </source>
</evidence>
<feature type="transmembrane region" description="Helical" evidence="12">
    <location>
        <begin position="12"/>
        <end position="34"/>
    </location>
</feature>
<feature type="domain" description="Peptidase M50" evidence="13">
    <location>
        <begin position="135"/>
        <end position="189"/>
    </location>
</feature>
<protein>
    <submittedName>
        <fullName evidence="14">Zn-dependent protease</fullName>
    </submittedName>
</protein>
<evidence type="ECO:0000313" key="14">
    <source>
        <dbReference type="EMBL" id="MBB5831415.1"/>
    </source>
</evidence>
<evidence type="ECO:0000256" key="2">
    <source>
        <dbReference type="ARBA" id="ARBA00004141"/>
    </source>
</evidence>
<organism evidence="14 15">
    <name type="scientific">Brachybacterium aquaticum</name>
    <dbReference type="NCBI Taxonomy" id="1432564"/>
    <lineage>
        <taxon>Bacteria</taxon>
        <taxon>Bacillati</taxon>
        <taxon>Actinomycetota</taxon>
        <taxon>Actinomycetes</taxon>
        <taxon>Micrococcales</taxon>
        <taxon>Dermabacteraceae</taxon>
        <taxon>Brachybacterium</taxon>
    </lineage>
</organism>
<dbReference type="GO" id="GO:0008237">
    <property type="term" value="F:metallopeptidase activity"/>
    <property type="evidence" value="ECO:0007669"/>
    <property type="project" value="UniProtKB-KW"/>
</dbReference>
<dbReference type="Pfam" id="PF02163">
    <property type="entry name" value="Peptidase_M50"/>
    <property type="match status" value="2"/>
</dbReference>
<dbReference type="AlphaFoldDB" id="A0A841ADI4"/>
<feature type="transmembrane region" description="Helical" evidence="12">
    <location>
        <begin position="133"/>
        <end position="156"/>
    </location>
</feature>
<evidence type="ECO:0000256" key="1">
    <source>
        <dbReference type="ARBA" id="ARBA00001947"/>
    </source>
</evidence>
<evidence type="ECO:0000256" key="8">
    <source>
        <dbReference type="ARBA" id="ARBA00022833"/>
    </source>
</evidence>
<evidence type="ECO:0000256" key="6">
    <source>
        <dbReference type="ARBA" id="ARBA00022723"/>
    </source>
</evidence>
<evidence type="ECO:0000256" key="9">
    <source>
        <dbReference type="ARBA" id="ARBA00022989"/>
    </source>
</evidence>
<keyword evidence="4 14" id="KW-0645">Protease</keyword>
<dbReference type="GO" id="GO:0016020">
    <property type="term" value="C:membrane"/>
    <property type="evidence" value="ECO:0007669"/>
    <property type="project" value="UniProtKB-SubCell"/>
</dbReference>
<dbReference type="Proteomes" id="UP000588158">
    <property type="component" value="Unassembled WGS sequence"/>
</dbReference>
<dbReference type="PANTHER" id="PTHR39188">
    <property type="entry name" value="MEMBRANE-ASSOCIATED ZINC METALLOPROTEASE M50B"/>
    <property type="match status" value="1"/>
</dbReference>
<dbReference type="EMBL" id="JACHLZ010000001">
    <property type="protein sequence ID" value="MBB5831415.1"/>
    <property type="molecule type" value="Genomic_DNA"/>
</dbReference>
<evidence type="ECO:0000313" key="15">
    <source>
        <dbReference type="Proteomes" id="UP000588158"/>
    </source>
</evidence>
<evidence type="ECO:0000259" key="13">
    <source>
        <dbReference type="Pfam" id="PF02163"/>
    </source>
</evidence>
<evidence type="ECO:0000256" key="12">
    <source>
        <dbReference type="SAM" id="Phobius"/>
    </source>
</evidence>
<gene>
    <name evidence="14" type="ORF">HNR70_001228</name>
</gene>
<accession>A0A841ADI4</accession>
<proteinExistence type="inferred from homology"/>
<feature type="transmembrane region" description="Helical" evidence="12">
    <location>
        <begin position="40"/>
        <end position="62"/>
    </location>
</feature>
<sequence>MRTPTLRLGPLPPLQVSPGTLVTVLLVAALMYPVMSGPGIAPATSALLALTMGVFLILSVLAHEIAHAVVARAFGARIDHIALTLWGGHTQCRTDRMSSLGSLLVSLSGPATNGVLAALTAAAGALVDPESAIGLLLGSMTWMNLVLAVFNLLPGLPMDGGRALESLLGIVLRSPTTGTVVTAWIGRAIAVGVVLYPLWLIVRRGGAGTGSLLMLVWAMLIAGMLWQGASQALRGATVQRRVETLDAAALARGLRLVPSQTPLAHLGTPEQAAQVLLLDQAGARPGTVGRAFRIDPSAAASVPPEHCATTPASAVAAPLGDVGSLSVHLRGDDLISHMVEHPAALYLVVEEAGGLRGVIMSADVNALLRGR</sequence>
<reference evidence="14 15" key="1">
    <citation type="submission" date="2020-08" db="EMBL/GenBank/DDBJ databases">
        <title>Sequencing the genomes of 1000 actinobacteria strains.</title>
        <authorList>
            <person name="Klenk H.-P."/>
        </authorList>
    </citation>
    <scope>NUCLEOTIDE SEQUENCE [LARGE SCALE GENOMIC DNA]</scope>
    <source>
        <strain evidence="14 15">DSM 28796</strain>
    </source>
</reference>
<evidence type="ECO:0000256" key="5">
    <source>
        <dbReference type="ARBA" id="ARBA00022692"/>
    </source>
</evidence>
<feature type="transmembrane region" description="Helical" evidence="12">
    <location>
        <begin position="205"/>
        <end position="226"/>
    </location>
</feature>
<comment type="similarity">
    <text evidence="3">Belongs to the peptidase M50B family.</text>
</comment>
<keyword evidence="11 12" id="KW-0472">Membrane</keyword>
<feature type="transmembrane region" description="Helical" evidence="12">
    <location>
        <begin position="177"/>
        <end position="199"/>
    </location>
</feature>